<protein>
    <submittedName>
        <fullName evidence="2">Uncharacterized protein</fullName>
    </submittedName>
</protein>
<dbReference type="AlphaFoldDB" id="A0A3M2S826"/>
<feature type="compositionally biased region" description="Low complexity" evidence="1">
    <location>
        <begin position="81"/>
        <end position="96"/>
    </location>
</feature>
<reference evidence="2 3" key="1">
    <citation type="submission" date="2017-06" db="EMBL/GenBank/DDBJ databases">
        <title>Comparative genomic analysis of Ambrosia Fusariam Clade fungi.</title>
        <authorList>
            <person name="Stajich J.E."/>
            <person name="Carrillo J."/>
            <person name="Kijimoto T."/>
            <person name="Eskalen A."/>
            <person name="O'Donnell K."/>
            <person name="Kasson M."/>
        </authorList>
    </citation>
    <scope>NUCLEOTIDE SEQUENCE [LARGE SCALE GENOMIC DNA]</scope>
    <source>
        <strain evidence="2">UCR3666</strain>
    </source>
</reference>
<comment type="caution">
    <text evidence="2">The sequence shown here is derived from an EMBL/GenBank/DDBJ whole genome shotgun (WGS) entry which is preliminary data.</text>
</comment>
<proteinExistence type="predicted"/>
<keyword evidence="3" id="KW-1185">Reference proteome</keyword>
<feature type="compositionally biased region" description="Basic residues" evidence="1">
    <location>
        <begin position="13"/>
        <end position="24"/>
    </location>
</feature>
<feature type="region of interest" description="Disordered" evidence="1">
    <location>
        <begin position="1"/>
        <end position="24"/>
    </location>
</feature>
<accession>A0A3M2S826</accession>
<feature type="compositionally biased region" description="Basic residues" evidence="1">
    <location>
        <begin position="36"/>
        <end position="59"/>
    </location>
</feature>
<evidence type="ECO:0000256" key="1">
    <source>
        <dbReference type="SAM" id="MobiDB-lite"/>
    </source>
</evidence>
<name>A0A3M2S826_9HYPO</name>
<feature type="region of interest" description="Disordered" evidence="1">
    <location>
        <begin position="36"/>
        <end position="99"/>
    </location>
</feature>
<evidence type="ECO:0000313" key="3">
    <source>
        <dbReference type="Proteomes" id="UP000277212"/>
    </source>
</evidence>
<evidence type="ECO:0000313" key="2">
    <source>
        <dbReference type="EMBL" id="RMJ13730.1"/>
    </source>
</evidence>
<dbReference type="EMBL" id="NKUJ01000102">
    <property type="protein sequence ID" value="RMJ13730.1"/>
    <property type="molecule type" value="Genomic_DNA"/>
</dbReference>
<organism evidence="2 3">
    <name type="scientific">Fusarium kuroshium</name>
    <dbReference type="NCBI Taxonomy" id="2010991"/>
    <lineage>
        <taxon>Eukaryota</taxon>
        <taxon>Fungi</taxon>
        <taxon>Dikarya</taxon>
        <taxon>Ascomycota</taxon>
        <taxon>Pezizomycotina</taxon>
        <taxon>Sordariomycetes</taxon>
        <taxon>Hypocreomycetidae</taxon>
        <taxon>Hypocreales</taxon>
        <taxon>Nectriaceae</taxon>
        <taxon>Fusarium</taxon>
        <taxon>Fusarium solani species complex</taxon>
    </lineage>
</organism>
<sequence length="224" mass="25606">MPRLLSSGGNRRRESRPRAQRPRRQWVLRREYVLVRRRRPQSSRRRPQAPRVRLPHRRSPSPPTVDASPTDIPVEAQESGTPESPTIIPDDPTTVTDEPRSPRAYFITIMRHRPGPYNVRVERQGVAASADRLLRSQCEDSAFWDSETQSVSFAVIGDDPTEAVKRAITRFIGEAVQMDLVVEENMERLRLQGRGPVLGRGYRQQSCRQFDTAMIESIDGCPHC</sequence>
<dbReference type="Proteomes" id="UP000277212">
    <property type="component" value="Unassembled WGS sequence"/>
</dbReference>
<gene>
    <name evidence="2" type="ORF">CDV36_006619</name>
</gene>